<dbReference type="PANTHER" id="PTHR23354">
    <property type="entry name" value="NUCLEOLAR PROTEIN 7/ESTROGEN RECEPTOR COACTIVATOR-RELATED"/>
    <property type="match status" value="1"/>
</dbReference>
<evidence type="ECO:0000313" key="9">
    <source>
        <dbReference type="Proteomes" id="UP000824998"/>
    </source>
</evidence>
<accession>A0A9P7YHF8</accession>
<comment type="function">
    <text evidence="4">May be involved in protection from oxidative damage.</text>
</comment>
<proteinExistence type="inferred from homology"/>
<feature type="region of interest" description="Disordered" evidence="6">
    <location>
        <begin position="1"/>
        <end position="34"/>
    </location>
</feature>
<evidence type="ECO:0000256" key="4">
    <source>
        <dbReference type="ARBA" id="ARBA00037112"/>
    </source>
</evidence>
<protein>
    <recommendedName>
        <fullName evidence="5">Oxidation resistance protein 1</fullName>
    </recommendedName>
</protein>
<dbReference type="OrthoDB" id="26679at2759"/>
<feature type="domain" description="TLDc" evidence="7">
    <location>
        <begin position="112"/>
        <end position="337"/>
    </location>
</feature>
<organism evidence="8 9">
    <name type="scientific">Amylocarpus encephaloides</name>
    <dbReference type="NCBI Taxonomy" id="45428"/>
    <lineage>
        <taxon>Eukaryota</taxon>
        <taxon>Fungi</taxon>
        <taxon>Dikarya</taxon>
        <taxon>Ascomycota</taxon>
        <taxon>Pezizomycotina</taxon>
        <taxon>Leotiomycetes</taxon>
        <taxon>Helotiales</taxon>
        <taxon>Helotiales incertae sedis</taxon>
        <taxon>Amylocarpus</taxon>
    </lineage>
</organism>
<evidence type="ECO:0000256" key="3">
    <source>
        <dbReference type="ARBA" id="ARBA00023128"/>
    </source>
</evidence>
<keyword evidence="9" id="KW-1185">Reference proteome</keyword>
<comment type="subcellular location">
    <subcellularLocation>
        <location evidence="1">Mitochondrion</location>
    </subcellularLocation>
</comment>
<dbReference type="InterPro" id="IPR006571">
    <property type="entry name" value="TLDc_dom"/>
</dbReference>
<keyword evidence="3" id="KW-0496">Mitochondrion</keyword>
<dbReference type="AlphaFoldDB" id="A0A9P7YHF8"/>
<sequence>MENSHMNPERDQTPTSSSGTTTPSNSGLLSSSWSFPQPLTHAVGGLLRRFSSDPPHKQQPTTSNFYSKHEDGGSGVDGVYTPPYRAASPFQPPPLYPVSLKGYKESTAESARLLSRALAEEIRLLVPPRLQLAEEWKLVYCLEEDGVSLGTMYKKCDELRGLRNGFVLVVRDAGGGLFGAYLTEAPHPSPHYFGTGECFLWRASILSANSHNFALTLPPPPSADTDNLQRITTLSAGPKSTPSLLSPPLPSPHIPTGASTPERIRFKAFPYSGVNDYLIFCETGFLSVGGGDGHYGLWLDDNFEKGVSSACPTFGNEPLSEEGSKFEIVGVELWSVGN</sequence>
<evidence type="ECO:0000256" key="2">
    <source>
        <dbReference type="ARBA" id="ARBA00009540"/>
    </source>
</evidence>
<dbReference type="Pfam" id="PF07534">
    <property type="entry name" value="TLD"/>
    <property type="match status" value="2"/>
</dbReference>
<evidence type="ECO:0000256" key="1">
    <source>
        <dbReference type="ARBA" id="ARBA00004173"/>
    </source>
</evidence>
<dbReference type="Proteomes" id="UP000824998">
    <property type="component" value="Unassembled WGS sequence"/>
</dbReference>
<dbReference type="GO" id="GO:0006979">
    <property type="term" value="P:response to oxidative stress"/>
    <property type="evidence" value="ECO:0007669"/>
    <property type="project" value="TreeGrafter"/>
</dbReference>
<dbReference type="GO" id="GO:0005634">
    <property type="term" value="C:nucleus"/>
    <property type="evidence" value="ECO:0007669"/>
    <property type="project" value="TreeGrafter"/>
</dbReference>
<name>A0A9P7YHF8_9HELO</name>
<gene>
    <name evidence="8" type="ORF">BJ875DRAFT_465128</name>
</gene>
<comment type="caution">
    <text evidence="8">The sequence shown here is derived from an EMBL/GenBank/DDBJ whole genome shotgun (WGS) entry which is preliminary data.</text>
</comment>
<dbReference type="PANTHER" id="PTHR23354:SF62">
    <property type="entry name" value="MUSTARD, ISOFORM V"/>
    <property type="match status" value="1"/>
</dbReference>
<evidence type="ECO:0000256" key="6">
    <source>
        <dbReference type="SAM" id="MobiDB-lite"/>
    </source>
</evidence>
<feature type="compositionally biased region" description="Low complexity" evidence="6">
    <location>
        <begin position="13"/>
        <end position="34"/>
    </location>
</feature>
<dbReference type="PROSITE" id="PS51886">
    <property type="entry name" value="TLDC"/>
    <property type="match status" value="1"/>
</dbReference>
<feature type="region of interest" description="Disordered" evidence="6">
    <location>
        <begin position="47"/>
        <end position="84"/>
    </location>
</feature>
<reference evidence="8" key="1">
    <citation type="journal article" date="2021" name="IMA Fungus">
        <title>Genomic characterization of three marine fungi, including Emericellopsis atlantica sp. nov. with signatures of a generalist lifestyle and marine biomass degradation.</title>
        <authorList>
            <person name="Hagestad O.C."/>
            <person name="Hou L."/>
            <person name="Andersen J.H."/>
            <person name="Hansen E.H."/>
            <person name="Altermark B."/>
            <person name="Li C."/>
            <person name="Kuhnert E."/>
            <person name="Cox R.J."/>
            <person name="Crous P.W."/>
            <person name="Spatafora J.W."/>
            <person name="Lail K."/>
            <person name="Amirebrahimi M."/>
            <person name="Lipzen A."/>
            <person name="Pangilinan J."/>
            <person name="Andreopoulos W."/>
            <person name="Hayes R.D."/>
            <person name="Ng V."/>
            <person name="Grigoriev I.V."/>
            <person name="Jackson S.A."/>
            <person name="Sutton T.D.S."/>
            <person name="Dobson A.D.W."/>
            <person name="Rama T."/>
        </authorList>
    </citation>
    <scope>NUCLEOTIDE SEQUENCE</scope>
    <source>
        <strain evidence="8">TRa018bII</strain>
    </source>
</reference>
<dbReference type="GO" id="GO:0005739">
    <property type="term" value="C:mitochondrion"/>
    <property type="evidence" value="ECO:0007669"/>
    <property type="project" value="UniProtKB-SubCell"/>
</dbReference>
<dbReference type="EMBL" id="MU251517">
    <property type="protein sequence ID" value="KAG9233073.1"/>
    <property type="molecule type" value="Genomic_DNA"/>
</dbReference>
<feature type="region of interest" description="Disordered" evidence="6">
    <location>
        <begin position="237"/>
        <end position="257"/>
    </location>
</feature>
<dbReference type="SMART" id="SM00584">
    <property type="entry name" value="TLDc"/>
    <property type="match status" value="1"/>
</dbReference>
<evidence type="ECO:0000259" key="7">
    <source>
        <dbReference type="PROSITE" id="PS51886"/>
    </source>
</evidence>
<evidence type="ECO:0000313" key="8">
    <source>
        <dbReference type="EMBL" id="KAG9233073.1"/>
    </source>
</evidence>
<comment type="similarity">
    <text evidence="2">Belongs to the OXR1 family.</text>
</comment>
<evidence type="ECO:0000256" key="5">
    <source>
        <dbReference type="ARBA" id="ARBA00040604"/>
    </source>
</evidence>